<dbReference type="RefSeq" id="WP_379560160.1">
    <property type="nucleotide sequence ID" value="NZ_JBHUMX010000003.1"/>
</dbReference>
<keyword evidence="3" id="KW-1185">Reference proteome</keyword>
<feature type="coiled-coil region" evidence="1">
    <location>
        <begin position="181"/>
        <end position="208"/>
    </location>
</feature>
<protein>
    <submittedName>
        <fullName evidence="2">Uncharacterized protein</fullName>
    </submittedName>
</protein>
<proteinExistence type="predicted"/>
<evidence type="ECO:0000313" key="2">
    <source>
        <dbReference type="EMBL" id="MFD2627516.1"/>
    </source>
</evidence>
<dbReference type="Proteomes" id="UP001597451">
    <property type="component" value="Unassembled WGS sequence"/>
</dbReference>
<evidence type="ECO:0000256" key="1">
    <source>
        <dbReference type="SAM" id="Coils"/>
    </source>
</evidence>
<comment type="caution">
    <text evidence="2">The sequence shown here is derived from an EMBL/GenBank/DDBJ whole genome shotgun (WGS) entry which is preliminary data.</text>
</comment>
<sequence>MKGILKNVLITMILLLTFIFFTNYVSTEAGEPGSSFKGVKYVNGRMHAVMEKEDLDAEFKVKHIGIENGFFHLEGTAVNNESEYELAIEGEIYRSNIQLLLDDGVNPYVSVPKSNTNESIEVLSITLEEKAYKGLLLPANYDLEGKNIIKMALKVGSDLLYFEDETEGISFSELANHSETVERSDIEAATNEDDKKQLEEKYEQIDRSEGWFFPYLDFNQNNVIKEPRN</sequence>
<reference evidence="3" key="1">
    <citation type="journal article" date="2019" name="Int. J. Syst. Evol. Microbiol.">
        <title>The Global Catalogue of Microorganisms (GCM) 10K type strain sequencing project: providing services to taxonomists for standard genome sequencing and annotation.</title>
        <authorList>
            <consortium name="The Broad Institute Genomics Platform"/>
            <consortium name="The Broad Institute Genome Sequencing Center for Infectious Disease"/>
            <person name="Wu L."/>
            <person name="Ma J."/>
        </authorList>
    </citation>
    <scope>NUCLEOTIDE SEQUENCE [LARGE SCALE GENOMIC DNA]</scope>
    <source>
        <strain evidence="3">TISTR 1858</strain>
    </source>
</reference>
<dbReference type="EMBL" id="JBHUMX010000003">
    <property type="protein sequence ID" value="MFD2627516.1"/>
    <property type="molecule type" value="Genomic_DNA"/>
</dbReference>
<accession>A0ABW5PW02</accession>
<evidence type="ECO:0000313" key="3">
    <source>
        <dbReference type="Proteomes" id="UP001597451"/>
    </source>
</evidence>
<name>A0ABW5PW02_9BACI</name>
<keyword evidence="1" id="KW-0175">Coiled coil</keyword>
<organism evidence="2 3">
    <name type="scientific">Oceanobacillus kapialis</name>
    <dbReference type="NCBI Taxonomy" id="481353"/>
    <lineage>
        <taxon>Bacteria</taxon>
        <taxon>Bacillati</taxon>
        <taxon>Bacillota</taxon>
        <taxon>Bacilli</taxon>
        <taxon>Bacillales</taxon>
        <taxon>Bacillaceae</taxon>
        <taxon>Oceanobacillus</taxon>
    </lineage>
</organism>
<gene>
    <name evidence="2" type="ORF">ACFSUN_01770</name>
</gene>